<dbReference type="InterPro" id="IPR009057">
    <property type="entry name" value="Homeodomain-like_sf"/>
</dbReference>
<dbReference type="Gene3D" id="1.10.357.10">
    <property type="entry name" value="Tetracycline Repressor, domain 2"/>
    <property type="match status" value="1"/>
</dbReference>
<evidence type="ECO:0000313" key="4">
    <source>
        <dbReference type="EMBL" id="MFC7449998.1"/>
    </source>
</evidence>
<evidence type="ECO:0000256" key="2">
    <source>
        <dbReference type="PROSITE-ProRule" id="PRU00335"/>
    </source>
</evidence>
<dbReference type="InterPro" id="IPR023772">
    <property type="entry name" value="DNA-bd_HTH_TetR-type_CS"/>
</dbReference>
<dbReference type="SUPFAM" id="SSF46689">
    <property type="entry name" value="Homeodomain-like"/>
    <property type="match status" value="1"/>
</dbReference>
<dbReference type="SUPFAM" id="SSF48498">
    <property type="entry name" value="Tetracyclin repressor-like, C-terminal domain"/>
    <property type="match status" value="1"/>
</dbReference>
<comment type="caution">
    <text evidence="4">The sequence shown here is derived from an EMBL/GenBank/DDBJ whole genome shotgun (WGS) entry which is preliminary data.</text>
</comment>
<dbReference type="Pfam" id="PF00440">
    <property type="entry name" value="TetR_N"/>
    <property type="match status" value="1"/>
</dbReference>
<dbReference type="PANTHER" id="PTHR30055:SF146">
    <property type="entry name" value="HTH-TYPE TRANSCRIPTIONAL DUAL REGULATOR CECR"/>
    <property type="match status" value="1"/>
</dbReference>
<organism evidence="4 5">
    <name type="scientific">Rhodococcus daqingensis</name>
    <dbReference type="NCBI Taxonomy" id="2479363"/>
    <lineage>
        <taxon>Bacteria</taxon>
        <taxon>Bacillati</taxon>
        <taxon>Actinomycetota</taxon>
        <taxon>Actinomycetes</taxon>
        <taxon>Mycobacteriales</taxon>
        <taxon>Nocardiaceae</taxon>
        <taxon>Rhodococcus</taxon>
    </lineage>
</organism>
<dbReference type="PROSITE" id="PS01081">
    <property type="entry name" value="HTH_TETR_1"/>
    <property type="match status" value="1"/>
</dbReference>
<proteinExistence type="predicted"/>
<dbReference type="InterPro" id="IPR039536">
    <property type="entry name" value="TetR_C_Proteobacteria"/>
</dbReference>
<dbReference type="PRINTS" id="PR00455">
    <property type="entry name" value="HTHTETR"/>
</dbReference>
<feature type="domain" description="HTH tetR-type" evidence="3">
    <location>
        <begin position="16"/>
        <end position="76"/>
    </location>
</feature>
<evidence type="ECO:0000256" key="1">
    <source>
        <dbReference type="ARBA" id="ARBA00023125"/>
    </source>
</evidence>
<dbReference type="InterPro" id="IPR036271">
    <property type="entry name" value="Tet_transcr_reg_TetR-rel_C_sf"/>
</dbReference>
<dbReference type="Pfam" id="PF14246">
    <property type="entry name" value="TetR_C_7"/>
    <property type="match status" value="1"/>
</dbReference>
<gene>
    <name evidence="4" type="ORF">ACFQS9_19050</name>
</gene>
<keyword evidence="1 2" id="KW-0238">DNA-binding</keyword>
<dbReference type="RefSeq" id="WP_378407541.1">
    <property type="nucleotide sequence ID" value="NZ_JBHTCS010000023.1"/>
</dbReference>
<dbReference type="EMBL" id="JBHTCS010000023">
    <property type="protein sequence ID" value="MFC7449998.1"/>
    <property type="molecule type" value="Genomic_DNA"/>
</dbReference>
<dbReference type="Proteomes" id="UP001596484">
    <property type="component" value="Unassembled WGS sequence"/>
</dbReference>
<evidence type="ECO:0000313" key="5">
    <source>
        <dbReference type="Proteomes" id="UP001596484"/>
    </source>
</evidence>
<accession>A0ABW2S1K4</accession>
<dbReference type="InterPro" id="IPR050109">
    <property type="entry name" value="HTH-type_TetR-like_transc_reg"/>
</dbReference>
<reference evidence="5" key="1">
    <citation type="journal article" date="2019" name="Int. J. Syst. Evol. Microbiol.">
        <title>The Global Catalogue of Microorganisms (GCM) 10K type strain sequencing project: providing services to taxonomists for standard genome sequencing and annotation.</title>
        <authorList>
            <consortium name="The Broad Institute Genomics Platform"/>
            <consortium name="The Broad Institute Genome Sequencing Center for Infectious Disease"/>
            <person name="Wu L."/>
            <person name="Ma J."/>
        </authorList>
    </citation>
    <scope>NUCLEOTIDE SEQUENCE [LARGE SCALE GENOMIC DNA]</scope>
    <source>
        <strain evidence="5">ICMP 19430</strain>
    </source>
</reference>
<protein>
    <submittedName>
        <fullName evidence="4">TetR/AcrR family transcriptional regulator</fullName>
    </submittedName>
</protein>
<dbReference type="PANTHER" id="PTHR30055">
    <property type="entry name" value="HTH-TYPE TRANSCRIPTIONAL REGULATOR RUTR"/>
    <property type="match status" value="1"/>
</dbReference>
<feature type="DNA-binding region" description="H-T-H motif" evidence="2">
    <location>
        <begin position="39"/>
        <end position="58"/>
    </location>
</feature>
<keyword evidence="5" id="KW-1185">Reference proteome</keyword>
<name>A0ABW2S1K4_9NOCA</name>
<sequence length="225" mass="24289">MSSTDSTSTRAKGGSAEKRAAILRAARKVFGRDGYARASIDAIAAEAGVSTRTLYNHFGGKESLFTETVTDSATGVSAAHIATVGRHLDKVTDLQEDLVALGFDLVTSPLREEFADHFAMVRQINSEAAHFPQASLEAWQEAGPRRVRRELAAGFDRLQSRGLLRPARSDRMAQHFLALVGSEVQQRSVGGAIPLDDAEVRDIIEDGVRAFLGGYLPQEHGTSPE</sequence>
<evidence type="ECO:0000259" key="3">
    <source>
        <dbReference type="PROSITE" id="PS50977"/>
    </source>
</evidence>
<dbReference type="InterPro" id="IPR001647">
    <property type="entry name" value="HTH_TetR"/>
</dbReference>
<dbReference type="PROSITE" id="PS50977">
    <property type="entry name" value="HTH_TETR_2"/>
    <property type="match status" value="1"/>
</dbReference>